<keyword evidence="2" id="KW-0472">Membrane</keyword>
<feature type="transmembrane region" description="Helical" evidence="2">
    <location>
        <begin position="199"/>
        <end position="221"/>
    </location>
</feature>
<dbReference type="EMBL" id="JAACFV010000022">
    <property type="protein sequence ID" value="KAF7511176.1"/>
    <property type="molecule type" value="Genomic_DNA"/>
</dbReference>
<dbReference type="Proteomes" id="UP000606974">
    <property type="component" value="Unassembled WGS sequence"/>
</dbReference>
<feature type="region of interest" description="Disordered" evidence="1">
    <location>
        <begin position="632"/>
        <end position="656"/>
    </location>
</feature>
<keyword evidence="4" id="KW-1185">Reference proteome</keyword>
<name>A0A8H7AQG3_9EURO</name>
<keyword evidence="2" id="KW-0812">Transmembrane</keyword>
<evidence type="ECO:0000256" key="2">
    <source>
        <dbReference type="SAM" id="Phobius"/>
    </source>
</evidence>
<dbReference type="AlphaFoldDB" id="A0A8H7AQG3"/>
<protein>
    <submittedName>
        <fullName evidence="3">Uncharacterized protein</fullName>
    </submittedName>
</protein>
<comment type="caution">
    <text evidence="3">The sequence shown here is derived from an EMBL/GenBank/DDBJ whole genome shotgun (WGS) entry which is preliminary data.</text>
</comment>
<reference evidence="3" key="1">
    <citation type="submission" date="2020-02" db="EMBL/GenBank/DDBJ databases">
        <authorList>
            <person name="Palmer J.M."/>
        </authorList>
    </citation>
    <scope>NUCLEOTIDE SEQUENCE</scope>
    <source>
        <strain evidence="3">EPUS1.4</strain>
        <tissue evidence="3">Thallus</tissue>
    </source>
</reference>
<evidence type="ECO:0000256" key="1">
    <source>
        <dbReference type="SAM" id="MobiDB-lite"/>
    </source>
</evidence>
<accession>A0A8H7AQG3</accession>
<evidence type="ECO:0000313" key="4">
    <source>
        <dbReference type="Proteomes" id="UP000606974"/>
    </source>
</evidence>
<sequence length="656" mass="71761">MEAVQTITQPPPAVVRPDKTTISIFSHIKAQLAAIPPILSTTSDHQVAAPEPPETVATDPSQLCSRTQSTNASTQTPATSILLTTKLFFLSKVHVAPSLPVQDELELLWDESIKARLCICLVHEIQRGTCVQELMMAGRRADHLKPTIVVTCGDMETRKRVQKVFKRQEWLQKLLKVNGMLFVAAVDPTHLSSFTTGTIVGLAVGVSLGMLIMLGSLVMLYRSRRRLPDHEHQTVQEPKMYLPSTTTIGGPSTTGTGEVNTVISSQRASRELPSKVLDRNFLPQPLALPPSPPTAMNQMPTINEMPIYHIPAPTTYMQEPVASLASKKNVANHEIMKCTLDSNQISGTLCGRQLTISESVNGGSIQCTLGGVIVVDGNMYGMTVGHAFPLDHAYPASELTSIITSEASQRKELDESDCTIDTEEAFWFGLESGHDLSEQVISNPACNNNTPMQHAEEAATDNTDETRPVAASGLDQQFSRLHDVLVVYDKAVDQSDWALLNLPYTSSPINNWRDLRNDWFNTVVVGTADDFVQGDISVLFRDRSFSGVLRKSMSTIICEGRAYDVRLVVLDNMLPRGSSGSWVVAGNKLCGHIIAVRENVPWAYMMPVGPIFEDIKRVTGAREVGLFSPVSAQQEQSETGSGGRNQISFTSFTSFV</sequence>
<gene>
    <name evidence="3" type="ORF">GJ744_005073</name>
</gene>
<organism evidence="3 4">
    <name type="scientific">Endocarpon pusillum</name>
    <dbReference type="NCBI Taxonomy" id="364733"/>
    <lineage>
        <taxon>Eukaryota</taxon>
        <taxon>Fungi</taxon>
        <taxon>Dikarya</taxon>
        <taxon>Ascomycota</taxon>
        <taxon>Pezizomycotina</taxon>
        <taxon>Eurotiomycetes</taxon>
        <taxon>Chaetothyriomycetidae</taxon>
        <taxon>Verrucariales</taxon>
        <taxon>Verrucariaceae</taxon>
        <taxon>Endocarpon</taxon>
    </lineage>
</organism>
<proteinExistence type="predicted"/>
<dbReference type="OrthoDB" id="5394354at2759"/>
<keyword evidence="2" id="KW-1133">Transmembrane helix</keyword>
<evidence type="ECO:0000313" key="3">
    <source>
        <dbReference type="EMBL" id="KAF7511176.1"/>
    </source>
</evidence>